<dbReference type="PROSITE" id="PS51029">
    <property type="entry name" value="MADF"/>
    <property type="match status" value="1"/>
</dbReference>
<dbReference type="PANTHER" id="PTHR12243:SF67">
    <property type="entry name" value="COREPRESSOR OF PANGOLIN, ISOFORM A-RELATED"/>
    <property type="match status" value="1"/>
</dbReference>
<dbReference type="PANTHER" id="PTHR12243">
    <property type="entry name" value="MADF DOMAIN TRANSCRIPTION FACTOR"/>
    <property type="match status" value="1"/>
</dbReference>
<dbReference type="InterPro" id="IPR006578">
    <property type="entry name" value="MADF-dom"/>
</dbReference>
<name>A0A914BXD6_9BILA</name>
<protein>
    <submittedName>
        <fullName evidence="4">MADF domain-containing protein</fullName>
    </submittedName>
</protein>
<evidence type="ECO:0000313" key="3">
    <source>
        <dbReference type="Proteomes" id="UP000887540"/>
    </source>
</evidence>
<evidence type="ECO:0000313" key="4">
    <source>
        <dbReference type="WBParaSite" id="ACRNAN_Path_1219.g4731.t1"/>
    </source>
</evidence>
<dbReference type="WBParaSite" id="ACRNAN_Path_1219.g4731.t1">
    <property type="protein sequence ID" value="ACRNAN_Path_1219.g4731.t1"/>
    <property type="gene ID" value="ACRNAN_Path_1219.g4731"/>
</dbReference>
<evidence type="ECO:0000259" key="2">
    <source>
        <dbReference type="PROSITE" id="PS51029"/>
    </source>
</evidence>
<dbReference type="InterPro" id="IPR039353">
    <property type="entry name" value="TF_Adf1"/>
</dbReference>
<dbReference type="AlphaFoldDB" id="A0A914BXD6"/>
<dbReference type="Proteomes" id="UP000887540">
    <property type="component" value="Unplaced"/>
</dbReference>
<reference evidence="4" key="1">
    <citation type="submission" date="2022-11" db="UniProtKB">
        <authorList>
            <consortium name="WormBaseParasite"/>
        </authorList>
    </citation>
    <scope>IDENTIFICATION</scope>
</reference>
<proteinExistence type="predicted"/>
<sequence>KFRMEQLPMEQEWKNGAIMEQLPPSNSLNYSHLSTASTSNAEPNKGPGHSTKKVWYKNIPRESVLRMIELIKDRNVLYDITHPNYSANHYRNVMYKKITEQLVAEGHFDYQNQIIEVQDVWLSLRRKFVRENARPPTPDGTIKESDFEYYEALKFLKDFPAKEKSETAPKRAQTSRKRAAKLIEQYSSPHESYNGGEDIDFYANFRYSLEPQAGGSANWIDNLSENKLPKWEDLDGVDEETPSMEAASESSNAYLNSLVQRATAEEQKASSRTQVISIESTNSSESQANAVPFDETTRALDFLGQNVMEMYSSLKNEGSLRQAADFRKKIHDLIYEYDVYLAEK</sequence>
<evidence type="ECO:0000256" key="1">
    <source>
        <dbReference type="SAM" id="MobiDB-lite"/>
    </source>
</evidence>
<keyword evidence="3" id="KW-1185">Reference proteome</keyword>
<dbReference type="Pfam" id="PF10545">
    <property type="entry name" value="MADF_DNA_bdg"/>
    <property type="match status" value="1"/>
</dbReference>
<feature type="compositionally biased region" description="Polar residues" evidence="1">
    <location>
        <begin position="29"/>
        <end position="42"/>
    </location>
</feature>
<feature type="domain" description="MADF" evidence="2">
    <location>
        <begin position="66"/>
        <end position="161"/>
    </location>
</feature>
<feature type="region of interest" description="Disordered" evidence="1">
    <location>
        <begin position="29"/>
        <end position="52"/>
    </location>
</feature>
<accession>A0A914BXD6</accession>
<organism evidence="3 4">
    <name type="scientific">Acrobeloides nanus</name>
    <dbReference type="NCBI Taxonomy" id="290746"/>
    <lineage>
        <taxon>Eukaryota</taxon>
        <taxon>Metazoa</taxon>
        <taxon>Ecdysozoa</taxon>
        <taxon>Nematoda</taxon>
        <taxon>Chromadorea</taxon>
        <taxon>Rhabditida</taxon>
        <taxon>Tylenchina</taxon>
        <taxon>Cephalobomorpha</taxon>
        <taxon>Cephaloboidea</taxon>
        <taxon>Cephalobidae</taxon>
        <taxon>Acrobeloides</taxon>
    </lineage>
</organism>
<dbReference type="SMART" id="SM00595">
    <property type="entry name" value="MADF"/>
    <property type="match status" value="1"/>
</dbReference>